<dbReference type="InterPro" id="IPR003488">
    <property type="entry name" value="DprA"/>
</dbReference>
<dbReference type="Gene3D" id="3.40.50.450">
    <property type="match status" value="1"/>
</dbReference>
<keyword evidence="4" id="KW-1185">Reference proteome</keyword>
<dbReference type="PANTHER" id="PTHR43022">
    <property type="entry name" value="PROTEIN SMF"/>
    <property type="match status" value="1"/>
</dbReference>
<dbReference type="NCBIfam" id="TIGR00732">
    <property type="entry name" value="dprA"/>
    <property type="match status" value="1"/>
</dbReference>
<comment type="similarity">
    <text evidence="1">Belongs to the DprA/Smf family.</text>
</comment>
<dbReference type="SUPFAM" id="SSF102405">
    <property type="entry name" value="MCP/YpsA-like"/>
    <property type="match status" value="1"/>
</dbReference>
<dbReference type="GO" id="GO:0009294">
    <property type="term" value="P:DNA-mediated transformation"/>
    <property type="evidence" value="ECO:0007669"/>
    <property type="project" value="InterPro"/>
</dbReference>
<dbReference type="Pfam" id="PF02481">
    <property type="entry name" value="DNA_processg_A"/>
    <property type="match status" value="1"/>
</dbReference>
<sequence>MDLLLLSFAGVTAKEYLAILNKSWISPELKKKINYAGTLDRKKIIASLDRDNIGYLTHEHGLYPALLKEIYDFPYILYYRGNAALLKEEMLGVVGSRKATAYTRKSLELLLPSLKNIAIISGLAYGADEAAHRTALLYNIKTIGVLAFGHNTHYPKTTADIRTEMEKKHLTISEYPPDTPIQKWQFVARNRIIAGCARGVLVTEAEEKSGSLITLEMALDENRNAYCLPGSITSALSKGTNLRLKEGATIVTEAEDIQSDFV</sequence>
<feature type="domain" description="Smf/DprA SLOG" evidence="2">
    <location>
        <begin position="55"/>
        <end position="260"/>
    </location>
</feature>
<dbReference type="Proteomes" id="UP000257076">
    <property type="component" value="Unassembled WGS sequence"/>
</dbReference>
<evidence type="ECO:0000313" key="4">
    <source>
        <dbReference type="Proteomes" id="UP000257076"/>
    </source>
</evidence>
<dbReference type="InterPro" id="IPR057666">
    <property type="entry name" value="DrpA_SLOG"/>
</dbReference>
<gene>
    <name evidence="3" type="ORF">DFR63_2012</name>
</gene>
<evidence type="ECO:0000259" key="2">
    <source>
        <dbReference type="Pfam" id="PF02481"/>
    </source>
</evidence>
<dbReference type="AlphaFoldDB" id="A0A3E0ATQ0"/>
<accession>A0A3E0ATQ0</accession>
<protein>
    <submittedName>
        <fullName evidence="3">DNA processing protein</fullName>
    </submittedName>
</protein>
<evidence type="ECO:0000313" key="3">
    <source>
        <dbReference type="EMBL" id="REG23120.1"/>
    </source>
</evidence>
<dbReference type="OrthoDB" id="9785707at2"/>
<evidence type="ECO:0000256" key="1">
    <source>
        <dbReference type="ARBA" id="ARBA00006525"/>
    </source>
</evidence>
<name>A0A3E0ATQ0_9STAP</name>
<organism evidence="3 4">
    <name type="scientific">Jeotgalicoccus halotolerans</name>
    <dbReference type="NCBI Taxonomy" id="157227"/>
    <lineage>
        <taxon>Bacteria</taxon>
        <taxon>Bacillati</taxon>
        <taxon>Bacillota</taxon>
        <taxon>Bacilli</taxon>
        <taxon>Bacillales</taxon>
        <taxon>Staphylococcaceae</taxon>
        <taxon>Jeotgalicoccus</taxon>
    </lineage>
</organism>
<comment type="caution">
    <text evidence="3">The sequence shown here is derived from an EMBL/GenBank/DDBJ whole genome shotgun (WGS) entry which is preliminary data.</text>
</comment>
<dbReference type="RefSeq" id="WP_115885779.1">
    <property type="nucleotide sequence ID" value="NZ_CBCSHX010000005.1"/>
</dbReference>
<dbReference type="EMBL" id="QUMW01000014">
    <property type="protein sequence ID" value="REG23120.1"/>
    <property type="molecule type" value="Genomic_DNA"/>
</dbReference>
<reference evidence="3 4" key="1">
    <citation type="submission" date="2018-08" db="EMBL/GenBank/DDBJ databases">
        <title>Genomic Encyclopedia of Type Strains, Phase IV (KMG-IV): sequencing the most valuable type-strain genomes for metagenomic binning, comparative biology and taxonomic classification.</title>
        <authorList>
            <person name="Goeker M."/>
        </authorList>
    </citation>
    <scope>NUCLEOTIDE SEQUENCE [LARGE SCALE GENOMIC DNA]</scope>
    <source>
        <strain evidence="3 4">DSM 17274</strain>
    </source>
</reference>
<dbReference type="PANTHER" id="PTHR43022:SF1">
    <property type="entry name" value="PROTEIN SMF"/>
    <property type="match status" value="1"/>
</dbReference>
<proteinExistence type="inferred from homology"/>